<evidence type="ECO:0000256" key="3">
    <source>
        <dbReference type="ARBA" id="ARBA00023002"/>
    </source>
</evidence>
<proteinExistence type="predicted"/>
<dbReference type="Gene3D" id="3.50.50.60">
    <property type="entry name" value="FAD/NAD(P)-binding domain"/>
    <property type="match status" value="1"/>
</dbReference>
<dbReference type="PANTHER" id="PTHR43498:SF1">
    <property type="entry name" value="COB--COM HETERODISULFIDE REDUCTASE IRON-SULFUR SUBUNIT A"/>
    <property type="match status" value="1"/>
</dbReference>
<accession>A0A5S4ZPQ0</accession>
<evidence type="ECO:0000256" key="4">
    <source>
        <dbReference type="ARBA" id="ARBA00023004"/>
    </source>
</evidence>
<protein>
    <submittedName>
        <fullName evidence="6">FAD dependent oxidoreductase</fullName>
    </submittedName>
</protein>
<evidence type="ECO:0000256" key="2">
    <source>
        <dbReference type="ARBA" id="ARBA00022723"/>
    </source>
</evidence>
<organism evidence="6 7">
    <name type="scientific">Desulfallas thermosapovorans DSM 6562</name>
    <dbReference type="NCBI Taxonomy" id="1121431"/>
    <lineage>
        <taxon>Bacteria</taxon>
        <taxon>Bacillati</taxon>
        <taxon>Bacillota</taxon>
        <taxon>Clostridia</taxon>
        <taxon>Eubacteriales</taxon>
        <taxon>Desulfallaceae</taxon>
        <taxon>Desulfallas</taxon>
    </lineage>
</organism>
<evidence type="ECO:0000256" key="1">
    <source>
        <dbReference type="ARBA" id="ARBA00022485"/>
    </source>
</evidence>
<comment type="caution">
    <text evidence="6">The sequence shown here is derived from an EMBL/GenBank/DDBJ whole genome shotgun (WGS) entry which is preliminary data.</text>
</comment>
<evidence type="ECO:0000313" key="6">
    <source>
        <dbReference type="EMBL" id="TYO94790.1"/>
    </source>
</evidence>
<keyword evidence="2" id="KW-0479">Metal-binding</keyword>
<dbReference type="SUPFAM" id="SSF51971">
    <property type="entry name" value="Nucleotide-binding domain"/>
    <property type="match status" value="1"/>
</dbReference>
<gene>
    <name evidence="6" type="ORF">LX24_02041</name>
</gene>
<reference evidence="6 7" key="1">
    <citation type="submission" date="2019-07" db="EMBL/GenBank/DDBJ databases">
        <title>Genomic Encyclopedia of Type Strains, Phase I: the one thousand microbial genomes (KMG-I) project.</title>
        <authorList>
            <person name="Kyrpides N."/>
        </authorList>
    </citation>
    <scope>NUCLEOTIDE SEQUENCE [LARGE SCALE GENOMIC DNA]</scope>
    <source>
        <strain evidence="6 7">DSM 6562</strain>
    </source>
</reference>
<dbReference type="RefSeq" id="WP_166512040.1">
    <property type="nucleotide sequence ID" value="NZ_VNHM01000011.1"/>
</dbReference>
<name>A0A5S4ZPQ0_9FIRM</name>
<dbReference type="EMBL" id="VNHM01000011">
    <property type="protein sequence ID" value="TYO94790.1"/>
    <property type="molecule type" value="Genomic_DNA"/>
</dbReference>
<dbReference type="InterPro" id="IPR039650">
    <property type="entry name" value="HdrA-like"/>
</dbReference>
<keyword evidence="4" id="KW-0408">Iron</keyword>
<dbReference type="Pfam" id="PF12831">
    <property type="entry name" value="FAD_oxidored"/>
    <property type="match status" value="1"/>
</dbReference>
<dbReference type="InterPro" id="IPR036188">
    <property type="entry name" value="FAD/NAD-bd_sf"/>
</dbReference>
<keyword evidence="5" id="KW-0411">Iron-sulfur</keyword>
<dbReference type="GO" id="GO:0046872">
    <property type="term" value="F:metal ion binding"/>
    <property type="evidence" value="ECO:0007669"/>
    <property type="project" value="UniProtKB-KW"/>
</dbReference>
<dbReference type="AlphaFoldDB" id="A0A5S4ZPQ0"/>
<dbReference type="SUPFAM" id="SSF51905">
    <property type="entry name" value="FAD/NAD(P)-binding domain"/>
    <property type="match status" value="1"/>
</dbReference>
<dbReference type="PANTHER" id="PTHR43498">
    <property type="entry name" value="FERREDOXIN:COB-COM HETERODISULFIDE REDUCTASE SUBUNIT A"/>
    <property type="match status" value="1"/>
</dbReference>
<keyword evidence="1" id="KW-0004">4Fe-4S</keyword>
<dbReference type="Proteomes" id="UP000323166">
    <property type="component" value="Unassembled WGS sequence"/>
</dbReference>
<evidence type="ECO:0000256" key="5">
    <source>
        <dbReference type="ARBA" id="ARBA00023014"/>
    </source>
</evidence>
<evidence type="ECO:0000313" key="7">
    <source>
        <dbReference type="Proteomes" id="UP000323166"/>
    </source>
</evidence>
<sequence length="647" mass="70275">MRPACKPGVTMANLIRKTRINCKNRNSTVTSHLTILACLVTAVLLLTLAACTGQPAGDTKPQPVANPAEYYDLIVAGSDPEGIAAAVSGARNGLSVLLVDTRPEPGGLMTRGWLNSIDMNYAPDGGILNEGIFGEFYEKIEGDSFDVTTAAGVFNAMMNAEPNLDYLPGVEQMSPVVKDGGDTGEGVNAATVRGISVVMDGRAREIRAASLIDATQDGDMAAQAGVPYTVGQEDIGRQSRQMAATLVFKLDNVSFWDWLKIHYHLRFKDDSRFTGATRYSAWGFSEFTAQYQPTTDRLLLRGLNIGRQRDGSLLVNALLIYGVDPLDPGSRRQGREIAVKELPRVVEFLNGHVPGLAGAQLAGVAPELYVRESRHMQCEYILTVDDVLENRDFADRIAFGSYPVDMQPAGPDIPGAVIGSPQKYAVPFRCLVPLYVDGLLVVGRAAGFDSLAHGSARTIPVGMAAGQAAGAAAALAKETGLSFRSLAGNPLLMGRLQNILNRQGVKLQPFEIPNALAEHWCYQGLKFVRGLGLAAGGYKNDYRLDEAMTDQVFINVLSRTVRQTGAPVPGHPRLVPEANVFNIYDACYMLVRYLGLDMGKKEAFAYLARQGLFERHKELWAAFMDEQKPLTRGAGYMLIREWRLALD</sequence>
<keyword evidence="7" id="KW-1185">Reference proteome</keyword>
<dbReference type="GO" id="GO:0016491">
    <property type="term" value="F:oxidoreductase activity"/>
    <property type="evidence" value="ECO:0007669"/>
    <property type="project" value="UniProtKB-KW"/>
</dbReference>
<keyword evidence="3" id="KW-0560">Oxidoreductase</keyword>
<dbReference type="GO" id="GO:0051539">
    <property type="term" value="F:4 iron, 4 sulfur cluster binding"/>
    <property type="evidence" value="ECO:0007669"/>
    <property type="project" value="UniProtKB-KW"/>
</dbReference>